<organism evidence="1">
    <name type="scientific">marine sediment metagenome</name>
    <dbReference type="NCBI Taxonomy" id="412755"/>
    <lineage>
        <taxon>unclassified sequences</taxon>
        <taxon>metagenomes</taxon>
        <taxon>ecological metagenomes</taxon>
    </lineage>
</organism>
<accession>A0A0F9LI80</accession>
<protein>
    <submittedName>
        <fullName evidence="1">Uncharacterized protein</fullName>
    </submittedName>
</protein>
<proteinExistence type="predicted"/>
<name>A0A0F9LI80_9ZZZZ</name>
<dbReference type="AlphaFoldDB" id="A0A0F9LI80"/>
<evidence type="ECO:0000313" key="1">
    <source>
        <dbReference type="EMBL" id="KKM86846.1"/>
    </source>
</evidence>
<comment type="caution">
    <text evidence="1">The sequence shown here is derived from an EMBL/GenBank/DDBJ whole genome shotgun (WGS) entry which is preliminary data.</text>
</comment>
<reference evidence="1" key="1">
    <citation type="journal article" date="2015" name="Nature">
        <title>Complex archaea that bridge the gap between prokaryotes and eukaryotes.</title>
        <authorList>
            <person name="Spang A."/>
            <person name="Saw J.H."/>
            <person name="Jorgensen S.L."/>
            <person name="Zaremba-Niedzwiedzka K."/>
            <person name="Martijn J."/>
            <person name="Lind A.E."/>
            <person name="van Eijk R."/>
            <person name="Schleper C."/>
            <person name="Guy L."/>
            <person name="Ettema T.J."/>
        </authorList>
    </citation>
    <scope>NUCLEOTIDE SEQUENCE</scope>
</reference>
<dbReference type="EMBL" id="LAZR01007192">
    <property type="protein sequence ID" value="KKM86846.1"/>
    <property type="molecule type" value="Genomic_DNA"/>
</dbReference>
<gene>
    <name evidence="1" type="ORF">LCGC14_1274960</name>
</gene>
<sequence>MAERRSNKQNYEAGLILGGLEGMEAWAALVAQRASTSPLMPVDTSRLATSIIKDPEGAKFVREGNSTTFTHRVGSGLEYAGAQEMGSGLYNEWEGEDARPRRKYPIVAGALQDPPLEGGKKALAFNWKNAPAGMVGAGKDGKFIFTFVMHPGVRPRRFLRTALRETNEEGRGLVITSMLNQMERMSR</sequence>